<evidence type="ECO:0000256" key="5">
    <source>
        <dbReference type="ARBA" id="ARBA00022691"/>
    </source>
</evidence>
<comment type="catalytic activity">
    <reaction evidence="8">
        <text>guanosine(9) in tRNA + S-adenosyl-L-methionine = N(1)-methylguanosine(9) in tRNA + S-adenosyl-L-homocysteine + H(+)</text>
        <dbReference type="Rhea" id="RHEA:43156"/>
        <dbReference type="Rhea" id="RHEA-COMP:10367"/>
        <dbReference type="Rhea" id="RHEA-COMP:10368"/>
        <dbReference type="ChEBI" id="CHEBI:15378"/>
        <dbReference type="ChEBI" id="CHEBI:57856"/>
        <dbReference type="ChEBI" id="CHEBI:59789"/>
        <dbReference type="ChEBI" id="CHEBI:73542"/>
        <dbReference type="ChEBI" id="CHEBI:74269"/>
        <dbReference type="EC" id="2.1.1.221"/>
    </reaction>
</comment>
<evidence type="ECO:0000259" key="10">
    <source>
        <dbReference type="PROSITE" id="PS51675"/>
    </source>
</evidence>
<evidence type="ECO:0000256" key="1">
    <source>
        <dbReference type="ARBA" id="ARBA00012797"/>
    </source>
</evidence>
<sequence>MEADERPSKMRKLSHGTEELMPCLEVVSETKDSTHVPDSRLQEGHAAIQSPQPQVNDGINGLGLVDEAENSSGQDAADSGDLPPPDETAPLAASDLIGAGDQPMSKNQRKKLQKKQEWEAKRGDRKIIRKEKLVAKRERKREARQQQNDETNGDRQVPAPAAIKVLPIKSVQLPVTFLIDCDFDGLMRDNERISLASQITRCYSDNKTAKFRAHLTVCSFTGKLRERFDNILTHYKGWRGAKQWMAEKKYGGSLAGSFSKYSGEDETTLPRLQQEGEIVYLSSEASDTLTELKPYSTYIIGGLVDKNREKGICYKRAKQRGIRTAKLPIGDYLQMSSRKVLATNHVNEIMVNWLETEDWGEAFMKVIPKRKGGQLKGQDDDQETEGGAEEIPDSEHDGDVEHVPSEDVLAKTA</sequence>
<dbReference type="GO" id="GO:0002939">
    <property type="term" value="P:tRNA N1-guanine methylation"/>
    <property type="evidence" value="ECO:0007669"/>
    <property type="project" value="TreeGrafter"/>
</dbReference>
<protein>
    <recommendedName>
        <fullName evidence="2">tRNA (guanine(9)-N1)-methyltransferase</fullName>
        <ecNumber evidence="1">2.1.1.221</ecNumber>
    </recommendedName>
    <alternativeName>
        <fullName evidence="7">tRNA methyltransferase 10</fullName>
    </alternativeName>
    <alternativeName>
        <fullName evidence="6">tRNA(m1G9)-methyltransferase</fullName>
    </alternativeName>
</protein>
<evidence type="ECO:0000256" key="6">
    <source>
        <dbReference type="ARBA" id="ARBA00031792"/>
    </source>
</evidence>
<name>A0AAE0WSP7_9PEZI</name>
<feature type="compositionally biased region" description="Basic and acidic residues" evidence="9">
    <location>
        <begin position="29"/>
        <end position="43"/>
    </location>
</feature>
<evidence type="ECO:0000256" key="4">
    <source>
        <dbReference type="ARBA" id="ARBA00022679"/>
    </source>
</evidence>
<dbReference type="Gene3D" id="3.40.1280.30">
    <property type="match status" value="1"/>
</dbReference>
<proteinExistence type="predicted"/>
<evidence type="ECO:0000256" key="7">
    <source>
        <dbReference type="ARBA" id="ARBA00032166"/>
    </source>
</evidence>
<evidence type="ECO:0000256" key="8">
    <source>
        <dbReference type="ARBA" id="ARBA00048434"/>
    </source>
</evidence>
<dbReference type="AlphaFoldDB" id="A0AAE0WSP7"/>
<feature type="compositionally biased region" description="Basic and acidic residues" evidence="9">
    <location>
        <begin position="393"/>
        <end position="413"/>
    </location>
</feature>
<dbReference type="CDD" id="cd18089">
    <property type="entry name" value="SPOUT_Trm10-like"/>
    <property type="match status" value="1"/>
</dbReference>
<dbReference type="GO" id="GO:0000049">
    <property type="term" value="F:tRNA binding"/>
    <property type="evidence" value="ECO:0007669"/>
    <property type="project" value="TreeGrafter"/>
</dbReference>
<keyword evidence="4 11" id="KW-0808">Transferase</keyword>
<organism evidence="11 12">
    <name type="scientific">Recurvomyces mirabilis</name>
    <dbReference type="NCBI Taxonomy" id="574656"/>
    <lineage>
        <taxon>Eukaryota</taxon>
        <taxon>Fungi</taxon>
        <taxon>Dikarya</taxon>
        <taxon>Ascomycota</taxon>
        <taxon>Pezizomycotina</taxon>
        <taxon>Dothideomycetes</taxon>
        <taxon>Dothideomycetidae</taxon>
        <taxon>Mycosphaerellales</taxon>
        <taxon>Teratosphaeriaceae</taxon>
        <taxon>Recurvomyces</taxon>
    </lineage>
</organism>
<gene>
    <name evidence="11" type="primary">TRM10</name>
    <name evidence="11" type="ORF">LTR78_002879</name>
</gene>
<dbReference type="InterPro" id="IPR007356">
    <property type="entry name" value="tRNA_m1G_MeTrfase_euk"/>
</dbReference>
<dbReference type="GO" id="GO:0052905">
    <property type="term" value="F:tRNA (guanosine(9)-N1)-methyltransferase activity"/>
    <property type="evidence" value="ECO:0007669"/>
    <property type="project" value="UniProtKB-EC"/>
</dbReference>
<feature type="compositionally biased region" description="Basic and acidic residues" evidence="9">
    <location>
        <begin position="114"/>
        <end position="144"/>
    </location>
</feature>
<feature type="region of interest" description="Disordered" evidence="9">
    <location>
        <begin position="29"/>
        <end position="156"/>
    </location>
</feature>
<dbReference type="PANTHER" id="PTHR13563">
    <property type="entry name" value="TRNA (GUANINE-9-) METHYLTRANSFERASE"/>
    <property type="match status" value="1"/>
</dbReference>
<keyword evidence="5" id="KW-0949">S-adenosyl-L-methionine</keyword>
<dbReference type="EC" id="2.1.1.221" evidence="1"/>
<keyword evidence="12" id="KW-1185">Reference proteome</keyword>
<evidence type="ECO:0000313" key="12">
    <source>
        <dbReference type="Proteomes" id="UP001274830"/>
    </source>
</evidence>
<reference evidence="11" key="1">
    <citation type="submission" date="2023-07" db="EMBL/GenBank/DDBJ databases">
        <title>Black Yeasts Isolated from many extreme environments.</title>
        <authorList>
            <person name="Coleine C."/>
            <person name="Stajich J.E."/>
            <person name="Selbmann L."/>
        </authorList>
    </citation>
    <scope>NUCLEOTIDE SEQUENCE</scope>
    <source>
        <strain evidence="11">CCFEE 5485</strain>
    </source>
</reference>
<evidence type="ECO:0000313" key="11">
    <source>
        <dbReference type="EMBL" id="KAK3677341.1"/>
    </source>
</evidence>
<dbReference type="Proteomes" id="UP001274830">
    <property type="component" value="Unassembled WGS sequence"/>
</dbReference>
<evidence type="ECO:0000256" key="3">
    <source>
        <dbReference type="ARBA" id="ARBA00022603"/>
    </source>
</evidence>
<dbReference type="PROSITE" id="PS51675">
    <property type="entry name" value="SAM_MT_TRM10"/>
    <property type="match status" value="1"/>
</dbReference>
<feature type="domain" description="SAM-dependent MTase TRM10-type" evidence="10">
    <location>
        <begin position="162"/>
        <end position="374"/>
    </location>
</feature>
<dbReference type="InterPro" id="IPR028564">
    <property type="entry name" value="MT_TRM10-typ"/>
</dbReference>
<feature type="compositionally biased region" description="Acidic residues" evidence="9">
    <location>
        <begin position="380"/>
        <end position="392"/>
    </location>
</feature>
<evidence type="ECO:0000256" key="9">
    <source>
        <dbReference type="SAM" id="MobiDB-lite"/>
    </source>
</evidence>
<feature type="region of interest" description="Disordered" evidence="9">
    <location>
        <begin position="370"/>
        <end position="413"/>
    </location>
</feature>
<dbReference type="GO" id="GO:0005634">
    <property type="term" value="C:nucleus"/>
    <property type="evidence" value="ECO:0007669"/>
    <property type="project" value="TreeGrafter"/>
</dbReference>
<evidence type="ECO:0000256" key="2">
    <source>
        <dbReference type="ARBA" id="ARBA00020451"/>
    </source>
</evidence>
<dbReference type="EMBL" id="JAUTXT010000007">
    <property type="protein sequence ID" value="KAK3677341.1"/>
    <property type="molecule type" value="Genomic_DNA"/>
</dbReference>
<feature type="region of interest" description="Disordered" evidence="9">
    <location>
        <begin position="1"/>
        <end position="20"/>
    </location>
</feature>
<dbReference type="PANTHER" id="PTHR13563:SF13">
    <property type="entry name" value="TRNA METHYLTRANSFERASE 10 HOMOLOG A"/>
    <property type="match status" value="1"/>
</dbReference>
<accession>A0AAE0WSP7</accession>
<keyword evidence="3 11" id="KW-0489">Methyltransferase</keyword>
<dbReference type="InterPro" id="IPR038459">
    <property type="entry name" value="MT_TRM10-typ_sf"/>
</dbReference>
<comment type="caution">
    <text evidence="11">The sequence shown here is derived from an EMBL/GenBank/DDBJ whole genome shotgun (WGS) entry which is preliminary data.</text>
</comment>